<feature type="transmembrane region" description="Helical" evidence="14">
    <location>
        <begin position="200"/>
        <end position="221"/>
    </location>
</feature>
<evidence type="ECO:0000259" key="16">
    <source>
        <dbReference type="PROSITE" id="PS50110"/>
    </source>
</evidence>
<feature type="modified residue" description="4-aspartylphosphate" evidence="12">
    <location>
        <position position="757"/>
    </location>
</feature>
<dbReference type="InterPro" id="IPR035965">
    <property type="entry name" value="PAS-like_dom_sf"/>
</dbReference>
<evidence type="ECO:0000256" key="3">
    <source>
        <dbReference type="ARBA" id="ARBA00012438"/>
    </source>
</evidence>
<comment type="caution">
    <text evidence="19">The sequence shown here is derived from an EMBL/GenBank/DDBJ whole genome shotgun (WGS) entry which is preliminary data.</text>
</comment>
<evidence type="ECO:0000256" key="12">
    <source>
        <dbReference type="PROSITE-ProRule" id="PRU00169"/>
    </source>
</evidence>
<dbReference type="CDD" id="cd00082">
    <property type="entry name" value="HisKA"/>
    <property type="match status" value="1"/>
</dbReference>
<evidence type="ECO:0000256" key="1">
    <source>
        <dbReference type="ARBA" id="ARBA00000085"/>
    </source>
</evidence>
<dbReference type="SMART" id="SM00387">
    <property type="entry name" value="HATPase_c"/>
    <property type="match status" value="1"/>
</dbReference>
<feature type="transmembrane region" description="Helical" evidence="14">
    <location>
        <begin position="37"/>
        <end position="54"/>
    </location>
</feature>
<dbReference type="InterPro" id="IPR011006">
    <property type="entry name" value="CheY-like_superfamily"/>
</dbReference>
<dbReference type="Pfam" id="PF02518">
    <property type="entry name" value="HATPase_c"/>
    <property type="match status" value="1"/>
</dbReference>
<evidence type="ECO:0000256" key="10">
    <source>
        <dbReference type="ARBA" id="ARBA00023136"/>
    </source>
</evidence>
<dbReference type="SUPFAM" id="SSF47384">
    <property type="entry name" value="Homodimeric domain of signal transducing histidine kinase"/>
    <property type="match status" value="1"/>
</dbReference>
<feature type="domain" description="Histidine kinase" evidence="15">
    <location>
        <begin position="433"/>
        <end position="658"/>
    </location>
</feature>
<dbReference type="AlphaFoldDB" id="A0A1C3ET11"/>
<dbReference type="PANTHER" id="PTHR45339">
    <property type="entry name" value="HYBRID SIGNAL TRANSDUCTION HISTIDINE KINASE J"/>
    <property type="match status" value="1"/>
</dbReference>
<keyword evidence="4 12" id="KW-0597">Phosphoprotein</keyword>
<dbReference type="SMART" id="SM00448">
    <property type="entry name" value="REC"/>
    <property type="match status" value="1"/>
</dbReference>
<keyword evidence="13" id="KW-0175">Coiled coil</keyword>
<dbReference type="Pfam" id="PF00512">
    <property type="entry name" value="HisKA"/>
    <property type="match status" value="1"/>
</dbReference>
<name>A0A1C3ET11_9PLAN</name>
<evidence type="ECO:0000256" key="6">
    <source>
        <dbReference type="ARBA" id="ARBA00022741"/>
    </source>
</evidence>
<dbReference type="Gene3D" id="3.30.565.10">
    <property type="entry name" value="Histidine kinase-like ATPase, C-terminal domain"/>
    <property type="match status" value="1"/>
</dbReference>
<feature type="domain" description="PAS" evidence="17">
    <location>
        <begin position="282"/>
        <end position="353"/>
    </location>
</feature>
<dbReference type="SMART" id="SM00091">
    <property type="entry name" value="PAS"/>
    <property type="match status" value="1"/>
</dbReference>
<evidence type="ECO:0000259" key="17">
    <source>
        <dbReference type="PROSITE" id="PS50112"/>
    </source>
</evidence>
<evidence type="ECO:0000256" key="7">
    <source>
        <dbReference type="ARBA" id="ARBA00022777"/>
    </source>
</evidence>
<dbReference type="STRING" id="1841610.A6X21_16470"/>
<dbReference type="CDD" id="cd16922">
    <property type="entry name" value="HATPase_EvgS-ArcB-TorS-like"/>
    <property type="match status" value="1"/>
</dbReference>
<protein>
    <recommendedName>
        <fullName evidence="3">histidine kinase</fullName>
        <ecNumber evidence="3">2.7.13.3</ecNumber>
    </recommendedName>
</protein>
<dbReference type="GO" id="GO:0005524">
    <property type="term" value="F:ATP binding"/>
    <property type="evidence" value="ECO:0007669"/>
    <property type="project" value="UniProtKB-KW"/>
</dbReference>
<dbReference type="InterPro" id="IPR003661">
    <property type="entry name" value="HisK_dim/P_dom"/>
</dbReference>
<evidence type="ECO:0000259" key="18">
    <source>
        <dbReference type="PROSITE" id="PS50113"/>
    </source>
</evidence>
<dbReference type="InterPro" id="IPR036097">
    <property type="entry name" value="HisK_dim/P_sf"/>
</dbReference>
<dbReference type="InterPro" id="IPR000700">
    <property type="entry name" value="PAS-assoc_C"/>
</dbReference>
<comment type="catalytic activity">
    <reaction evidence="1">
        <text>ATP + protein L-histidine = ADP + protein N-phospho-L-histidine.</text>
        <dbReference type="EC" id="2.7.13.3"/>
    </reaction>
</comment>
<dbReference type="SMART" id="SM00086">
    <property type="entry name" value="PAC"/>
    <property type="match status" value="1"/>
</dbReference>
<sequence>MGYAEISRILSQIICRSRAVSPISPDYPQVLRRARDPLWIAGAVALLFLGLIFWDQSYSLDSQRDSLRPSSSVNPGISQTLAARPKFIQTAHLASAHEMCPLPASAFGVAASALSPVNRLDYAPSRTGAPIVDFFTGGGYYMPRTHCLLTSEGTSDWPWIIALLMLNAAVIVAYLRIFIFWMRSYFDERAEDRNQQLFDLAAIFLFCAICGYAMSMLMFVWPAYRLLAFFLLALNIFSWRFCTNLASFGKIFASKRLERQLRETVESRAVELERQVRNRTSEVNRLAEIARRTANGVVITDRKGRVEWINEGFTRICGYTIEDLRGKKPGDVLQGPHTNPEVIQRIGDAIRQGLPVTEEVVNYSKSGREYYIRIEIDPLRDERGEISGFMAIESDITEQHQHQEELKRHAEEMVRLRNAAESANRAKTDFLANMSHEIRTPMTAILGFTELLAENSDSAGTTSAERVECIETIRRNGDHLLAIINDILDLSKIEAGMMTVEKIPTDLVHLLKDVESLMQFKATRKGINLRLNLVEPLPTIIHTDPVRLKQILVNLLGNAIKFTEHGEVSIKVHTDANPFPGLIVIDVVDTGIGMTSQQMSQLFGAFVQADTSTTRKFGGTGLGLRISKSLAQLLGGNITINSEPGKGSVFQLTISTGLAKAPQEVVTDNKPESATQRLVKEEAAVEIVKQLPLSGLNIALVEDGLDNQRLIAFHLRKAGADVAVFDNGKLALEAMTSDGTIQGSLGNVGLFDLIVTDMQMPEMDGYTFARSLRTKGFTHPIIALTAHAMEWDKKRCLDSGCDYYISKPVDRAALIDTCRNAVAASVNTN</sequence>
<keyword evidence="6" id="KW-0547">Nucleotide-binding</keyword>
<evidence type="ECO:0000256" key="5">
    <source>
        <dbReference type="ARBA" id="ARBA00022679"/>
    </source>
</evidence>
<feature type="domain" description="Response regulatory" evidence="16">
    <location>
        <begin position="697"/>
        <end position="822"/>
    </location>
</feature>
<dbReference type="InterPro" id="IPR001789">
    <property type="entry name" value="Sig_transdc_resp-reg_receiver"/>
</dbReference>
<dbReference type="GO" id="GO:0000155">
    <property type="term" value="F:phosphorelay sensor kinase activity"/>
    <property type="evidence" value="ECO:0007669"/>
    <property type="project" value="InterPro"/>
</dbReference>
<evidence type="ECO:0000256" key="8">
    <source>
        <dbReference type="ARBA" id="ARBA00022840"/>
    </source>
</evidence>
<keyword evidence="11" id="KW-0131">Cell cycle</keyword>
<dbReference type="InterPro" id="IPR004358">
    <property type="entry name" value="Sig_transdc_His_kin-like_C"/>
</dbReference>
<evidence type="ECO:0000256" key="11">
    <source>
        <dbReference type="ARBA" id="ARBA00023306"/>
    </source>
</evidence>
<evidence type="ECO:0000256" key="13">
    <source>
        <dbReference type="SAM" id="Coils"/>
    </source>
</evidence>
<dbReference type="PRINTS" id="PR00344">
    <property type="entry name" value="BCTRLSENSOR"/>
</dbReference>
<gene>
    <name evidence="19" type="ORF">A6X21_16470</name>
</gene>
<feature type="coiled-coil region" evidence="13">
    <location>
        <begin position="399"/>
        <end position="426"/>
    </location>
</feature>
<dbReference type="SUPFAM" id="SSF55874">
    <property type="entry name" value="ATPase domain of HSP90 chaperone/DNA topoisomerase II/histidine kinase"/>
    <property type="match status" value="1"/>
</dbReference>
<dbReference type="PANTHER" id="PTHR45339:SF1">
    <property type="entry name" value="HYBRID SIGNAL TRANSDUCTION HISTIDINE KINASE J"/>
    <property type="match status" value="1"/>
</dbReference>
<dbReference type="SUPFAM" id="SSF52172">
    <property type="entry name" value="CheY-like"/>
    <property type="match status" value="1"/>
</dbReference>
<dbReference type="InterPro" id="IPR003594">
    <property type="entry name" value="HATPase_dom"/>
</dbReference>
<evidence type="ECO:0000313" key="20">
    <source>
        <dbReference type="Proteomes" id="UP000094828"/>
    </source>
</evidence>
<evidence type="ECO:0000259" key="15">
    <source>
        <dbReference type="PROSITE" id="PS50109"/>
    </source>
</evidence>
<evidence type="ECO:0000256" key="2">
    <source>
        <dbReference type="ARBA" id="ARBA00004370"/>
    </source>
</evidence>
<dbReference type="CDD" id="cd00130">
    <property type="entry name" value="PAS"/>
    <property type="match status" value="1"/>
</dbReference>
<dbReference type="InterPro" id="IPR001610">
    <property type="entry name" value="PAC"/>
</dbReference>
<evidence type="ECO:0000256" key="14">
    <source>
        <dbReference type="SAM" id="Phobius"/>
    </source>
</evidence>
<dbReference type="Proteomes" id="UP000094828">
    <property type="component" value="Unassembled WGS sequence"/>
</dbReference>
<evidence type="ECO:0000256" key="4">
    <source>
        <dbReference type="ARBA" id="ARBA00022553"/>
    </source>
</evidence>
<dbReference type="FunFam" id="1.10.287.130:FF:000038">
    <property type="entry name" value="Sensory transduction histidine kinase"/>
    <property type="match status" value="1"/>
</dbReference>
<organism evidence="19 20">
    <name type="scientific">Planctopirus hydrillae</name>
    <dbReference type="NCBI Taxonomy" id="1841610"/>
    <lineage>
        <taxon>Bacteria</taxon>
        <taxon>Pseudomonadati</taxon>
        <taxon>Planctomycetota</taxon>
        <taxon>Planctomycetia</taxon>
        <taxon>Planctomycetales</taxon>
        <taxon>Planctomycetaceae</taxon>
        <taxon>Planctopirus</taxon>
    </lineage>
</organism>
<reference evidence="19 20" key="1">
    <citation type="submission" date="2016-05" db="EMBL/GenBank/DDBJ databases">
        <title>Genomic and physiological characterization of Planctopirus sp. isolated from fresh water lake.</title>
        <authorList>
            <person name="Subhash Y."/>
            <person name="Ramana C."/>
        </authorList>
    </citation>
    <scope>NUCLEOTIDE SEQUENCE [LARGE SCALE GENOMIC DNA]</scope>
    <source>
        <strain evidence="19 20">JC280</strain>
    </source>
</reference>
<dbReference type="GO" id="GO:0016020">
    <property type="term" value="C:membrane"/>
    <property type="evidence" value="ECO:0007669"/>
    <property type="project" value="UniProtKB-SubCell"/>
</dbReference>
<dbReference type="Pfam" id="PF00072">
    <property type="entry name" value="Response_reg"/>
    <property type="match status" value="1"/>
</dbReference>
<accession>A0A1C3ET11</accession>
<dbReference type="CDD" id="cd17546">
    <property type="entry name" value="REC_hyHK_CKI1_RcsC-like"/>
    <property type="match status" value="1"/>
</dbReference>
<keyword evidence="14" id="KW-0812">Transmembrane</keyword>
<comment type="subcellular location">
    <subcellularLocation>
        <location evidence="2">Membrane</location>
    </subcellularLocation>
</comment>
<evidence type="ECO:0000313" key="19">
    <source>
        <dbReference type="EMBL" id="ODA36390.1"/>
    </source>
</evidence>
<proteinExistence type="predicted"/>
<dbReference type="Pfam" id="PF13426">
    <property type="entry name" value="PAS_9"/>
    <property type="match status" value="1"/>
</dbReference>
<dbReference type="NCBIfam" id="TIGR00229">
    <property type="entry name" value="sensory_box"/>
    <property type="match status" value="1"/>
</dbReference>
<keyword evidence="14" id="KW-1133">Transmembrane helix</keyword>
<dbReference type="FunFam" id="3.30.565.10:FF:000010">
    <property type="entry name" value="Sensor histidine kinase RcsC"/>
    <property type="match status" value="1"/>
</dbReference>
<dbReference type="Gene3D" id="3.40.50.2300">
    <property type="match status" value="1"/>
</dbReference>
<feature type="domain" description="PAC" evidence="18">
    <location>
        <begin position="356"/>
        <end position="408"/>
    </location>
</feature>
<dbReference type="SMART" id="SM00388">
    <property type="entry name" value="HisKA"/>
    <property type="match status" value="1"/>
</dbReference>
<dbReference type="PROSITE" id="PS50113">
    <property type="entry name" value="PAC"/>
    <property type="match status" value="1"/>
</dbReference>
<dbReference type="PROSITE" id="PS50110">
    <property type="entry name" value="RESPONSE_REGULATORY"/>
    <property type="match status" value="1"/>
</dbReference>
<dbReference type="Gene3D" id="3.30.450.20">
    <property type="entry name" value="PAS domain"/>
    <property type="match status" value="1"/>
</dbReference>
<dbReference type="SUPFAM" id="SSF55785">
    <property type="entry name" value="PYP-like sensor domain (PAS domain)"/>
    <property type="match status" value="1"/>
</dbReference>
<dbReference type="Gene3D" id="1.10.287.130">
    <property type="match status" value="1"/>
</dbReference>
<dbReference type="EMBL" id="LYDR01000027">
    <property type="protein sequence ID" value="ODA36390.1"/>
    <property type="molecule type" value="Genomic_DNA"/>
</dbReference>
<dbReference type="InterPro" id="IPR036890">
    <property type="entry name" value="HATPase_C_sf"/>
</dbReference>
<keyword evidence="7" id="KW-0418">Kinase</keyword>
<dbReference type="InterPro" id="IPR005467">
    <property type="entry name" value="His_kinase_dom"/>
</dbReference>
<dbReference type="PROSITE" id="PS50112">
    <property type="entry name" value="PAS"/>
    <property type="match status" value="1"/>
</dbReference>
<feature type="transmembrane region" description="Helical" evidence="14">
    <location>
        <begin position="159"/>
        <end position="179"/>
    </location>
</feature>
<dbReference type="EC" id="2.7.13.3" evidence="3"/>
<dbReference type="InterPro" id="IPR000014">
    <property type="entry name" value="PAS"/>
</dbReference>
<keyword evidence="8" id="KW-0067">ATP-binding</keyword>
<dbReference type="PROSITE" id="PS50109">
    <property type="entry name" value="HIS_KIN"/>
    <property type="match status" value="1"/>
</dbReference>
<keyword evidence="5" id="KW-0808">Transferase</keyword>
<evidence type="ECO:0000256" key="9">
    <source>
        <dbReference type="ARBA" id="ARBA00023012"/>
    </source>
</evidence>
<keyword evidence="10 14" id="KW-0472">Membrane</keyword>
<keyword evidence="9" id="KW-0902">Two-component regulatory system</keyword>
<keyword evidence="20" id="KW-1185">Reference proteome</keyword>